<feature type="transmembrane region" description="Helical" evidence="5">
    <location>
        <begin position="118"/>
        <end position="138"/>
    </location>
</feature>
<feature type="transmembrane region" description="Helical" evidence="5">
    <location>
        <begin position="150"/>
        <end position="173"/>
    </location>
</feature>
<dbReference type="GO" id="GO:1902600">
    <property type="term" value="P:proton transmembrane transport"/>
    <property type="evidence" value="ECO:0007669"/>
    <property type="project" value="InterPro"/>
</dbReference>
<reference evidence="7 8" key="2">
    <citation type="submission" date="2012-02" db="EMBL/GenBank/DDBJ databases">
        <title>Improved High-Quality Draft sequence of Eubacterium cellulosolvens 6.</title>
        <authorList>
            <consortium name="US DOE Joint Genome Institute"/>
            <person name="Lucas S."/>
            <person name="Han J."/>
            <person name="Lapidus A."/>
            <person name="Cheng J.-F."/>
            <person name="Goodwin L."/>
            <person name="Pitluck S."/>
            <person name="Peters L."/>
            <person name="Mikhailova N."/>
            <person name="Gu W."/>
            <person name="Detter J.C."/>
            <person name="Han C."/>
            <person name="Tapia R."/>
            <person name="Land M."/>
            <person name="Hauser L."/>
            <person name="Kyrpides N."/>
            <person name="Ivanova N."/>
            <person name="Pagani I."/>
            <person name="Johnson E."/>
            <person name="Mukhopadhyay B."/>
            <person name="Anderson I."/>
            <person name="Woyke T."/>
        </authorList>
    </citation>
    <scope>NUCLEOTIDE SEQUENCE [LARGE SCALE GENOMIC DNA]</scope>
    <source>
        <strain evidence="7 8">6</strain>
    </source>
</reference>
<feature type="transmembrane region" description="Helical" evidence="5">
    <location>
        <begin position="6"/>
        <end position="25"/>
    </location>
</feature>
<feature type="transmembrane region" description="Helical" evidence="5">
    <location>
        <begin position="32"/>
        <end position="50"/>
    </location>
</feature>
<dbReference type="STRING" id="633697.EubceDRAFT1_1864"/>
<evidence type="ECO:0000313" key="7">
    <source>
        <dbReference type="EMBL" id="EIM57639.1"/>
    </source>
</evidence>
<evidence type="ECO:0000259" key="6">
    <source>
        <dbReference type="Pfam" id="PF00999"/>
    </source>
</evidence>
<dbReference type="Proteomes" id="UP000005753">
    <property type="component" value="Chromosome"/>
</dbReference>
<feature type="transmembrane region" description="Helical" evidence="5">
    <location>
        <begin position="274"/>
        <end position="304"/>
    </location>
</feature>
<name>I5AV16_EUBC6</name>
<dbReference type="AlphaFoldDB" id="I5AV16"/>
<dbReference type="Pfam" id="PF00999">
    <property type="entry name" value="Na_H_Exchanger"/>
    <property type="match status" value="1"/>
</dbReference>
<evidence type="ECO:0000256" key="2">
    <source>
        <dbReference type="ARBA" id="ARBA00022692"/>
    </source>
</evidence>
<keyword evidence="4 5" id="KW-0472">Membrane</keyword>
<dbReference type="EMBL" id="CM001487">
    <property type="protein sequence ID" value="EIM57639.1"/>
    <property type="molecule type" value="Genomic_DNA"/>
</dbReference>
<reference evidence="7 8" key="1">
    <citation type="submission" date="2010-08" db="EMBL/GenBank/DDBJ databases">
        <authorList>
            <consortium name="US DOE Joint Genome Institute (JGI-PGF)"/>
            <person name="Lucas S."/>
            <person name="Copeland A."/>
            <person name="Lapidus A."/>
            <person name="Cheng J.-F."/>
            <person name="Bruce D."/>
            <person name="Goodwin L."/>
            <person name="Pitluck S."/>
            <person name="Land M.L."/>
            <person name="Hauser L."/>
            <person name="Chang Y.-J."/>
            <person name="Anderson I.J."/>
            <person name="Johnson E."/>
            <person name="Mulhopadhyay B."/>
            <person name="Kyrpides N."/>
            <person name="Woyke T.J."/>
        </authorList>
    </citation>
    <scope>NUCLEOTIDE SEQUENCE [LARGE SCALE GENOMIC DNA]</scope>
    <source>
        <strain evidence="7 8">6</strain>
    </source>
</reference>
<evidence type="ECO:0000256" key="1">
    <source>
        <dbReference type="ARBA" id="ARBA00004141"/>
    </source>
</evidence>
<evidence type="ECO:0000256" key="5">
    <source>
        <dbReference type="SAM" id="Phobius"/>
    </source>
</evidence>
<feature type="transmembrane region" description="Helical" evidence="5">
    <location>
        <begin position="90"/>
        <end position="112"/>
    </location>
</feature>
<accession>I5AV16</accession>
<evidence type="ECO:0000256" key="4">
    <source>
        <dbReference type="ARBA" id="ARBA00023136"/>
    </source>
</evidence>
<dbReference type="PANTHER" id="PTHR43021:SF2">
    <property type="entry name" value="CATION_H+ EXCHANGER DOMAIN-CONTAINING PROTEIN"/>
    <property type="match status" value="1"/>
</dbReference>
<dbReference type="HOGENOM" id="CLU_031031_2_1_9"/>
<proteinExistence type="predicted"/>
<feature type="domain" description="Cation/H+ exchanger transmembrane" evidence="6">
    <location>
        <begin position="14"/>
        <end position="380"/>
    </location>
</feature>
<protein>
    <submittedName>
        <fullName evidence="7">Kef-type K+ transport system, membrane component</fullName>
    </submittedName>
</protein>
<dbReference type="InterPro" id="IPR038770">
    <property type="entry name" value="Na+/solute_symporter_sf"/>
</dbReference>
<dbReference type="Gene3D" id="1.20.1530.20">
    <property type="match status" value="1"/>
</dbReference>
<dbReference type="GO" id="GO:0016020">
    <property type="term" value="C:membrane"/>
    <property type="evidence" value="ECO:0007669"/>
    <property type="project" value="UniProtKB-SubCell"/>
</dbReference>
<feature type="transmembrane region" description="Helical" evidence="5">
    <location>
        <begin position="193"/>
        <end position="214"/>
    </location>
</feature>
<feature type="transmembrane region" description="Helical" evidence="5">
    <location>
        <begin position="62"/>
        <end position="83"/>
    </location>
</feature>
<dbReference type="eggNOG" id="COG0475">
    <property type="taxonomic scope" value="Bacteria"/>
</dbReference>
<comment type="subcellular location">
    <subcellularLocation>
        <location evidence="1">Membrane</location>
        <topology evidence="1">Multi-pass membrane protein</topology>
    </subcellularLocation>
</comment>
<keyword evidence="8" id="KW-1185">Reference proteome</keyword>
<evidence type="ECO:0000256" key="3">
    <source>
        <dbReference type="ARBA" id="ARBA00022989"/>
    </source>
</evidence>
<feature type="transmembrane region" description="Helical" evidence="5">
    <location>
        <begin position="221"/>
        <end position="240"/>
    </location>
</feature>
<dbReference type="PANTHER" id="PTHR43021">
    <property type="entry name" value="NA(+)/H(+) ANTIPORTER-RELATED"/>
    <property type="match status" value="1"/>
</dbReference>
<dbReference type="InterPro" id="IPR006153">
    <property type="entry name" value="Cation/H_exchanger_TM"/>
</dbReference>
<sequence>MNSLNPLIYLAIFIIAALAAGKIVKALKLPNVTGYLVIGILIGPHCLNLLGDSVVKDYNALISDMALGLIAFSIGAEFSFSYLRKVGKSPVIIALFEGLTATAVVDLILLALGYNYELALSLGAIASATAAASTLMITKQYKSRGPVTNTLLPVVAMDDAVALVAFGLSMALIKVLGSGSISFLAVMQPLFEILAALFFGAVLGLLLTQLVKFYTGRGNRLALTLAFVFGCCGICELLGWSSLLACMMMSCVFTNTSRFTDKIFEPLDRMTPPIYMMFFVLAGASLDITIIPKIGLIGVCYVVFRVVGKFCGAYIGASLSHAPAVVKKYLGLTLVPQEGVAIGLVTAAKASYPKYGATLQTVVLCGIVIYELVGPLITKLALKSAGEIKS</sequence>
<evidence type="ECO:0000313" key="8">
    <source>
        <dbReference type="Proteomes" id="UP000005753"/>
    </source>
</evidence>
<dbReference type="GO" id="GO:0015297">
    <property type="term" value="F:antiporter activity"/>
    <property type="evidence" value="ECO:0007669"/>
    <property type="project" value="InterPro"/>
</dbReference>
<gene>
    <name evidence="7" type="ORF">EubceDRAFT1_1864</name>
</gene>
<dbReference type="OrthoDB" id="9778229at2"/>
<keyword evidence="2 5" id="KW-0812">Transmembrane</keyword>
<keyword evidence="3 5" id="KW-1133">Transmembrane helix</keyword>
<organism evidence="7 8">
    <name type="scientific">Eubacterium cellulosolvens (strain ATCC 43171 / JCM 9499 / 6)</name>
    <name type="common">Cillobacterium cellulosolvens</name>
    <dbReference type="NCBI Taxonomy" id="633697"/>
    <lineage>
        <taxon>Bacteria</taxon>
        <taxon>Bacillati</taxon>
        <taxon>Bacillota</taxon>
        <taxon>Clostridia</taxon>
        <taxon>Eubacteriales</taxon>
        <taxon>Eubacteriaceae</taxon>
        <taxon>Eubacterium</taxon>
    </lineage>
</organism>